<protein>
    <recommendedName>
        <fullName evidence="12">GDSL esterase/lipase</fullName>
    </recommendedName>
</protein>
<comment type="similarity">
    <text evidence="2">Belongs to the 'GDSL' lipolytic enzyme family.</text>
</comment>
<keyword evidence="8" id="KW-0472">Membrane</keyword>
<keyword evidence="8" id="KW-1133">Transmembrane helix</keyword>
<dbReference type="InterPro" id="IPR001087">
    <property type="entry name" value="GDSL"/>
</dbReference>
<organism evidence="10 11">
    <name type="scientific">Aegilops tauschii subsp. strangulata</name>
    <name type="common">Goatgrass</name>
    <dbReference type="NCBI Taxonomy" id="200361"/>
    <lineage>
        <taxon>Eukaryota</taxon>
        <taxon>Viridiplantae</taxon>
        <taxon>Streptophyta</taxon>
        <taxon>Embryophyta</taxon>
        <taxon>Tracheophyta</taxon>
        <taxon>Spermatophyta</taxon>
        <taxon>Magnoliopsida</taxon>
        <taxon>Liliopsida</taxon>
        <taxon>Poales</taxon>
        <taxon>Poaceae</taxon>
        <taxon>BOP clade</taxon>
        <taxon>Pooideae</taxon>
        <taxon>Triticodae</taxon>
        <taxon>Triticeae</taxon>
        <taxon>Triticinae</taxon>
        <taxon>Aegilops</taxon>
    </lineage>
</organism>
<keyword evidence="7" id="KW-0443">Lipid metabolism</keyword>
<dbReference type="GO" id="GO:0016788">
    <property type="term" value="F:hydrolase activity, acting on ester bonds"/>
    <property type="evidence" value="ECO:0007669"/>
    <property type="project" value="InterPro"/>
</dbReference>
<evidence type="ECO:0000256" key="1">
    <source>
        <dbReference type="ARBA" id="ARBA00004613"/>
    </source>
</evidence>
<feature type="signal peptide" evidence="9">
    <location>
        <begin position="1"/>
        <end position="30"/>
    </location>
</feature>
<evidence type="ECO:0000256" key="4">
    <source>
        <dbReference type="ARBA" id="ARBA00022729"/>
    </source>
</evidence>
<keyword evidence="4 9" id="KW-0732">Signal</keyword>
<name>A0A453I8E0_AEGTS</name>
<evidence type="ECO:0000313" key="10">
    <source>
        <dbReference type="EnsemblPlants" id="AET4Gv20479200.6"/>
    </source>
</evidence>
<reference evidence="10" key="4">
    <citation type="submission" date="2019-03" db="UniProtKB">
        <authorList>
            <consortium name="EnsemblPlants"/>
        </authorList>
    </citation>
    <scope>IDENTIFICATION</scope>
</reference>
<keyword evidence="6" id="KW-0442">Lipid degradation</keyword>
<comment type="subcellular location">
    <subcellularLocation>
        <location evidence="1">Secreted</location>
    </subcellularLocation>
</comment>
<evidence type="ECO:0000256" key="7">
    <source>
        <dbReference type="ARBA" id="ARBA00023098"/>
    </source>
</evidence>
<reference evidence="11" key="2">
    <citation type="journal article" date="2017" name="Nat. Plants">
        <title>The Aegilops tauschii genome reveals multiple impacts of transposons.</title>
        <authorList>
            <person name="Zhao G."/>
            <person name="Zou C."/>
            <person name="Li K."/>
            <person name="Wang K."/>
            <person name="Li T."/>
            <person name="Gao L."/>
            <person name="Zhang X."/>
            <person name="Wang H."/>
            <person name="Yang Z."/>
            <person name="Liu X."/>
            <person name="Jiang W."/>
            <person name="Mao L."/>
            <person name="Kong X."/>
            <person name="Jiao Y."/>
            <person name="Jia J."/>
        </authorList>
    </citation>
    <scope>NUCLEOTIDE SEQUENCE [LARGE SCALE GENOMIC DNA]</scope>
    <source>
        <strain evidence="11">cv. AL8/78</strain>
    </source>
</reference>
<dbReference type="GO" id="GO:0016042">
    <property type="term" value="P:lipid catabolic process"/>
    <property type="evidence" value="ECO:0007669"/>
    <property type="project" value="UniProtKB-KW"/>
</dbReference>
<evidence type="ECO:0000256" key="8">
    <source>
        <dbReference type="SAM" id="Phobius"/>
    </source>
</evidence>
<reference evidence="11" key="1">
    <citation type="journal article" date="2014" name="Science">
        <title>Ancient hybridizations among the ancestral genomes of bread wheat.</title>
        <authorList>
            <consortium name="International Wheat Genome Sequencing Consortium,"/>
            <person name="Marcussen T."/>
            <person name="Sandve S.R."/>
            <person name="Heier L."/>
            <person name="Spannagl M."/>
            <person name="Pfeifer M."/>
            <person name="Jakobsen K.S."/>
            <person name="Wulff B.B."/>
            <person name="Steuernagel B."/>
            <person name="Mayer K.F."/>
            <person name="Olsen O.A."/>
        </authorList>
    </citation>
    <scope>NUCLEOTIDE SEQUENCE [LARGE SCALE GENOMIC DNA]</scope>
    <source>
        <strain evidence="11">cv. AL8/78</strain>
    </source>
</reference>
<dbReference type="EnsemblPlants" id="AET4Gv20479200.6">
    <property type="protein sequence ID" value="AET4Gv20479200.6"/>
    <property type="gene ID" value="AET4Gv20479200"/>
</dbReference>
<evidence type="ECO:0008006" key="12">
    <source>
        <dbReference type="Google" id="ProtNLM"/>
    </source>
</evidence>
<keyword evidence="3" id="KW-0964">Secreted</keyword>
<reference evidence="10" key="5">
    <citation type="journal article" date="2021" name="G3 (Bethesda)">
        <title>Aegilops tauschii genome assembly Aet v5.0 features greater sequence contiguity and improved annotation.</title>
        <authorList>
            <person name="Wang L."/>
            <person name="Zhu T."/>
            <person name="Rodriguez J.C."/>
            <person name="Deal K.R."/>
            <person name="Dubcovsky J."/>
            <person name="McGuire P.E."/>
            <person name="Lux T."/>
            <person name="Spannagl M."/>
            <person name="Mayer K.F.X."/>
            <person name="Baldrich P."/>
            <person name="Meyers B.C."/>
            <person name="Huo N."/>
            <person name="Gu Y.Q."/>
            <person name="Zhou H."/>
            <person name="Devos K.M."/>
            <person name="Bennetzen J.L."/>
            <person name="Unver T."/>
            <person name="Budak H."/>
            <person name="Gulick P.J."/>
            <person name="Galiba G."/>
            <person name="Kalapos B."/>
            <person name="Nelson D.R."/>
            <person name="Li P."/>
            <person name="You F.M."/>
            <person name="Luo M.C."/>
            <person name="Dvorak J."/>
        </authorList>
    </citation>
    <scope>NUCLEOTIDE SEQUENCE [LARGE SCALE GENOMIC DNA]</scope>
    <source>
        <strain evidence="10">cv. AL8/78</strain>
    </source>
</reference>
<evidence type="ECO:0000256" key="6">
    <source>
        <dbReference type="ARBA" id="ARBA00022963"/>
    </source>
</evidence>
<dbReference type="PANTHER" id="PTHR45650">
    <property type="entry name" value="GDSL-LIKE LIPASE/ACYLHYDROLASE-RELATED"/>
    <property type="match status" value="1"/>
</dbReference>
<keyword evidence="5" id="KW-0378">Hydrolase</keyword>
<feature type="chain" id="PRO_5019440680" description="GDSL esterase/lipase" evidence="9">
    <location>
        <begin position="31"/>
        <end position="174"/>
    </location>
</feature>
<sequence length="174" mass="18252">MSPSHELQSGMASLFTLLACIGALFAGAAAAVPPATFVFGDSLVDAGNNNYIATLSRANYAPNGIDFDGHQPTGRYTNGRTIVDILGQEMGLGGFVPPYMDPNTTGDVLFRGVNYASGGGGILNQTGSIFVSILAKLLAFCVEILLVSSFQQHVPRKLRSLLPHEAFSDSLPCA</sequence>
<dbReference type="Proteomes" id="UP000015105">
    <property type="component" value="Chromosome 4D"/>
</dbReference>
<dbReference type="InterPro" id="IPR036514">
    <property type="entry name" value="SGNH_hydro_sf"/>
</dbReference>
<accession>A0A453I8E0</accession>
<dbReference type="InterPro" id="IPR051238">
    <property type="entry name" value="GDSL_esterase/lipase"/>
</dbReference>
<dbReference type="Gene3D" id="3.40.50.1110">
    <property type="entry name" value="SGNH hydrolase"/>
    <property type="match status" value="1"/>
</dbReference>
<feature type="transmembrane region" description="Helical" evidence="8">
    <location>
        <begin position="129"/>
        <end position="150"/>
    </location>
</feature>
<dbReference type="Gramene" id="AET4Gv20479200.6">
    <property type="protein sequence ID" value="AET4Gv20479200.6"/>
    <property type="gene ID" value="AET4Gv20479200"/>
</dbReference>
<dbReference type="GO" id="GO:0005576">
    <property type="term" value="C:extracellular region"/>
    <property type="evidence" value="ECO:0007669"/>
    <property type="project" value="UniProtKB-SubCell"/>
</dbReference>
<evidence type="ECO:0000256" key="9">
    <source>
        <dbReference type="SAM" id="SignalP"/>
    </source>
</evidence>
<reference evidence="10" key="3">
    <citation type="journal article" date="2017" name="Nature">
        <title>Genome sequence of the progenitor of the wheat D genome Aegilops tauschii.</title>
        <authorList>
            <person name="Luo M.C."/>
            <person name="Gu Y.Q."/>
            <person name="Puiu D."/>
            <person name="Wang H."/>
            <person name="Twardziok S.O."/>
            <person name="Deal K.R."/>
            <person name="Huo N."/>
            <person name="Zhu T."/>
            <person name="Wang L."/>
            <person name="Wang Y."/>
            <person name="McGuire P.E."/>
            <person name="Liu S."/>
            <person name="Long H."/>
            <person name="Ramasamy R.K."/>
            <person name="Rodriguez J.C."/>
            <person name="Van S.L."/>
            <person name="Yuan L."/>
            <person name="Wang Z."/>
            <person name="Xia Z."/>
            <person name="Xiao L."/>
            <person name="Anderson O.D."/>
            <person name="Ouyang S."/>
            <person name="Liang Y."/>
            <person name="Zimin A.V."/>
            <person name="Pertea G."/>
            <person name="Qi P."/>
            <person name="Bennetzen J.L."/>
            <person name="Dai X."/>
            <person name="Dawson M.W."/>
            <person name="Muller H.G."/>
            <person name="Kugler K."/>
            <person name="Rivarola-Duarte L."/>
            <person name="Spannagl M."/>
            <person name="Mayer K.F.X."/>
            <person name="Lu F.H."/>
            <person name="Bevan M.W."/>
            <person name="Leroy P."/>
            <person name="Li P."/>
            <person name="You F.M."/>
            <person name="Sun Q."/>
            <person name="Liu Z."/>
            <person name="Lyons E."/>
            <person name="Wicker T."/>
            <person name="Salzberg S.L."/>
            <person name="Devos K.M."/>
            <person name="Dvorak J."/>
        </authorList>
    </citation>
    <scope>NUCLEOTIDE SEQUENCE [LARGE SCALE GENOMIC DNA]</scope>
    <source>
        <strain evidence="10">cv. AL8/78</strain>
    </source>
</reference>
<evidence type="ECO:0000313" key="11">
    <source>
        <dbReference type="Proteomes" id="UP000015105"/>
    </source>
</evidence>
<dbReference type="AlphaFoldDB" id="A0A453I8E0"/>
<keyword evidence="11" id="KW-1185">Reference proteome</keyword>
<proteinExistence type="inferred from homology"/>
<evidence type="ECO:0000256" key="5">
    <source>
        <dbReference type="ARBA" id="ARBA00022801"/>
    </source>
</evidence>
<dbReference type="Pfam" id="PF00657">
    <property type="entry name" value="Lipase_GDSL"/>
    <property type="match status" value="1"/>
</dbReference>
<evidence type="ECO:0000256" key="2">
    <source>
        <dbReference type="ARBA" id="ARBA00008668"/>
    </source>
</evidence>
<dbReference type="PANTHER" id="PTHR45650:SF4">
    <property type="entry name" value="GDSL-LIKE LIPASE_ACYLHYDROLASE FAMILY PROTEIN, EXPRESSED"/>
    <property type="match status" value="1"/>
</dbReference>
<keyword evidence="8" id="KW-0812">Transmembrane</keyword>
<evidence type="ECO:0000256" key="3">
    <source>
        <dbReference type="ARBA" id="ARBA00022525"/>
    </source>
</evidence>